<dbReference type="GO" id="GO:0016787">
    <property type="term" value="F:hydrolase activity"/>
    <property type="evidence" value="ECO:0007669"/>
    <property type="project" value="UniProtKB-KW"/>
</dbReference>
<keyword evidence="3" id="KW-0378">Hydrolase</keyword>
<dbReference type="PANTHER" id="PTHR31609:SF1">
    <property type="entry name" value="CARBOHYDRATE DEACETYLASE"/>
    <property type="match status" value="1"/>
</dbReference>
<name>A0A1Y4SX53_9FIRM</name>
<dbReference type="AlphaFoldDB" id="A0A1Y4SX53"/>
<evidence type="ECO:0000256" key="4">
    <source>
        <dbReference type="ARBA" id="ARBA00022842"/>
    </source>
</evidence>
<dbReference type="Proteomes" id="UP000195305">
    <property type="component" value="Unassembled WGS sequence"/>
</dbReference>
<dbReference type="PANTHER" id="PTHR31609">
    <property type="entry name" value="YDJC DEACETYLASE FAMILY MEMBER"/>
    <property type="match status" value="1"/>
</dbReference>
<evidence type="ECO:0000313" key="7">
    <source>
        <dbReference type="Proteomes" id="UP000195305"/>
    </source>
</evidence>
<comment type="cofactor">
    <cofactor evidence="1">
        <name>Mg(2+)</name>
        <dbReference type="ChEBI" id="CHEBI:18420"/>
    </cofactor>
</comment>
<dbReference type="InterPro" id="IPR006879">
    <property type="entry name" value="YdjC-like"/>
</dbReference>
<dbReference type="Gene3D" id="3.20.20.370">
    <property type="entry name" value="Glycoside hydrolase/deacetylase"/>
    <property type="match status" value="1"/>
</dbReference>
<keyword evidence="4" id="KW-0460">Magnesium</keyword>
<keyword evidence="5" id="KW-0119">Carbohydrate metabolism</keyword>
<dbReference type="SUPFAM" id="SSF88713">
    <property type="entry name" value="Glycoside hydrolase/deacetylase"/>
    <property type="match status" value="1"/>
</dbReference>
<dbReference type="GO" id="GO:0046872">
    <property type="term" value="F:metal ion binding"/>
    <property type="evidence" value="ECO:0007669"/>
    <property type="project" value="UniProtKB-KW"/>
</dbReference>
<accession>A0A1Y4SX53</accession>
<evidence type="ECO:0000313" key="6">
    <source>
        <dbReference type="EMBL" id="OUQ34498.1"/>
    </source>
</evidence>
<dbReference type="GO" id="GO:0019213">
    <property type="term" value="F:deacetylase activity"/>
    <property type="evidence" value="ECO:0007669"/>
    <property type="project" value="TreeGrafter"/>
</dbReference>
<keyword evidence="2" id="KW-0479">Metal-binding</keyword>
<dbReference type="CDD" id="cd10805">
    <property type="entry name" value="YdjC_like_1"/>
    <property type="match status" value="1"/>
</dbReference>
<dbReference type="InterPro" id="IPR011330">
    <property type="entry name" value="Glyco_hydro/deAcase_b/a-brl"/>
</dbReference>
<evidence type="ECO:0000256" key="5">
    <source>
        <dbReference type="ARBA" id="ARBA00023277"/>
    </source>
</evidence>
<evidence type="ECO:0000256" key="3">
    <source>
        <dbReference type="ARBA" id="ARBA00022801"/>
    </source>
</evidence>
<dbReference type="GO" id="GO:0005975">
    <property type="term" value="P:carbohydrate metabolic process"/>
    <property type="evidence" value="ECO:0007669"/>
    <property type="project" value="InterPro"/>
</dbReference>
<proteinExistence type="predicted"/>
<reference evidence="6 7" key="1">
    <citation type="journal article" date="2018" name="BMC Genomics">
        <title>Whole genome sequencing and function prediction of 133 gut anaerobes isolated from chicken caecum in pure cultures.</title>
        <authorList>
            <person name="Medvecky M."/>
            <person name="Cejkova D."/>
            <person name="Polansky O."/>
            <person name="Karasova D."/>
            <person name="Kubasova T."/>
            <person name="Cizek A."/>
            <person name="Rychlik I."/>
        </authorList>
    </citation>
    <scope>NUCLEOTIDE SEQUENCE [LARGE SCALE GENOMIC DNA]</scope>
    <source>
        <strain evidence="6 7">An13</strain>
    </source>
</reference>
<evidence type="ECO:0000256" key="1">
    <source>
        <dbReference type="ARBA" id="ARBA00001946"/>
    </source>
</evidence>
<protein>
    <recommendedName>
        <fullName evidence="8">PTS sugar transporter</fullName>
    </recommendedName>
</protein>
<dbReference type="Pfam" id="PF04794">
    <property type="entry name" value="YdjC"/>
    <property type="match status" value="1"/>
</dbReference>
<keyword evidence="7" id="KW-1185">Reference proteome</keyword>
<gene>
    <name evidence="6" type="ORF">B5E75_06755</name>
</gene>
<dbReference type="EMBL" id="NFLJ01000016">
    <property type="protein sequence ID" value="OUQ34498.1"/>
    <property type="molecule type" value="Genomic_DNA"/>
</dbReference>
<sequence>MKLILRADDLGISEGVNYGILKAIQDGVISCVGLMPNMESAKHGYQLIKDLDICLGQHTNICLGKPVCSPDLIPSLVNENGEFYSSHDINHRQEDTINILECELEIEAQLQRFIEITGQKPEYFEGHAVFSRNYLQALENVAARHHLFYDNPMDQQWQKQYRIQSLDFFAFDESGLYDPYQYFESQLSNIQRNECSLVVFHPGYLDQYILEHSSYTLIRPMECEFLCSQWLKDWLKHHHIEVASFRDYQ</sequence>
<organism evidence="6 7">
    <name type="scientific">Massilimicrobiota timonensis</name>
    <dbReference type="NCBI Taxonomy" id="1776392"/>
    <lineage>
        <taxon>Bacteria</taxon>
        <taxon>Bacillati</taxon>
        <taxon>Bacillota</taxon>
        <taxon>Erysipelotrichia</taxon>
        <taxon>Erysipelotrichales</taxon>
        <taxon>Erysipelotrichaceae</taxon>
        <taxon>Massilimicrobiota</taxon>
    </lineage>
</organism>
<dbReference type="RefSeq" id="WP_087358000.1">
    <property type="nucleotide sequence ID" value="NZ_NFLJ01000016.1"/>
</dbReference>
<evidence type="ECO:0008006" key="8">
    <source>
        <dbReference type="Google" id="ProtNLM"/>
    </source>
</evidence>
<comment type="caution">
    <text evidence="6">The sequence shown here is derived from an EMBL/GenBank/DDBJ whole genome shotgun (WGS) entry which is preliminary data.</text>
</comment>
<dbReference type="OrthoDB" id="9774177at2"/>
<evidence type="ECO:0000256" key="2">
    <source>
        <dbReference type="ARBA" id="ARBA00022723"/>
    </source>
</evidence>